<gene>
    <name evidence="1" type="ORF">GGX14DRAFT_335354</name>
</gene>
<comment type="caution">
    <text evidence="1">The sequence shown here is derived from an EMBL/GenBank/DDBJ whole genome shotgun (WGS) entry which is preliminary data.</text>
</comment>
<feature type="non-terminal residue" evidence="1">
    <location>
        <position position="104"/>
    </location>
</feature>
<name>A0AAD6VGE7_9AGAR</name>
<organism evidence="1 2">
    <name type="scientific">Mycena pura</name>
    <dbReference type="NCBI Taxonomy" id="153505"/>
    <lineage>
        <taxon>Eukaryota</taxon>
        <taxon>Fungi</taxon>
        <taxon>Dikarya</taxon>
        <taxon>Basidiomycota</taxon>
        <taxon>Agaricomycotina</taxon>
        <taxon>Agaricomycetes</taxon>
        <taxon>Agaricomycetidae</taxon>
        <taxon>Agaricales</taxon>
        <taxon>Marasmiineae</taxon>
        <taxon>Mycenaceae</taxon>
        <taxon>Mycena</taxon>
    </lineage>
</organism>
<sequence length="104" mass="11741">VTPTKRAMSAVLHEQNLSWDDIAAHPRLAGTTARSLARNYRKVEEHGGDFYLNLRKGRCGRKRRISEEGLQEAERALEAGEVVDGEDVRRVLFPDVPSRTVRNS</sequence>
<accession>A0AAD6VGE7</accession>
<evidence type="ECO:0000313" key="2">
    <source>
        <dbReference type="Proteomes" id="UP001219525"/>
    </source>
</evidence>
<dbReference type="EMBL" id="JARJCW010000027">
    <property type="protein sequence ID" value="KAJ7210693.1"/>
    <property type="molecule type" value="Genomic_DNA"/>
</dbReference>
<dbReference type="Proteomes" id="UP001219525">
    <property type="component" value="Unassembled WGS sequence"/>
</dbReference>
<reference evidence="1" key="1">
    <citation type="submission" date="2023-03" db="EMBL/GenBank/DDBJ databases">
        <title>Massive genome expansion in bonnet fungi (Mycena s.s.) driven by repeated elements and novel gene families across ecological guilds.</title>
        <authorList>
            <consortium name="Lawrence Berkeley National Laboratory"/>
            <person name="Harder C.B."/>
            <person name="Miyauchi S."/>
            <person name="Viragh M."/>
            <person name="Kuo A."/>
            <person name="Thoen E."/>
            <person name="Andreopoulos B."/>
            <person name="Lu D."/>
            <person name="Skrede I."/>
            <person name="Drula E."/>
            <person name="Henrissat B."/>
            <person name="Morin E."/>
            <person name="Kohler A."/>
            <person name="Barry K."/>
            <person name="LaButti K."/>
            <person name="Morin E."/>
            <person name="Salamov A."/>
            <person name="Lipzen A."/>
            <person name="Mereny Z."/>
            <person name="Hegedus B."/>
            <person name="Baldrian P."/>
            <person name="Stursova M."/>
            <person name="Weitz H."/>
            <person name="Taylor A."/>
            <person name="Grigoriev I.V."/>
            <person name="Nagy L.G."/>
            <person name="Martin F."/>
            <person name="Kauserud H."/>
        </authorList>
    </citation>
    <scope>NUCLEOTIDE SEQUENCE</scope>
    <source>
        <strain evidence="1">9144</strain>
    </source>
</reference>
<proteinExistence type="predicted"/>
<protein>
    <submittedName>
        <fullName evidence="1">Uncharacterized protein</fullName>
    </submittedName>
</protein>
<feature type="non-terminal residue" evidence="1">
    <location>
        <position position="1"/>
    </location>
</feature>
<keyword evidence="2" id="KW-1185">Reference proteome</keyword>
<evidence type="ECO:0000313" key="1">
    <source>
        <dbReference type="EMBL" id="KAJ7210693.1"/>
    </source>
</evidence>
<dbReference type="AlphaFoldDB" id="A0AAD6VGE7"/>